<comment type="caution">
    <text evidence="3">The sequence shown here is derived from an EMBL/GenBank/DDBJ whole genome shotgun (WGS) entry which is preliminary data.</text>
</comment>
<sequence>MSGRPDMRDETDITAGLDVPAANDMTDVSDAATAQGANPRAMILFAHGARDPRWAEPLHRLADSVRAREPGLPVAIAFLELMTPTLQDAVDMLAAQGARQVDLLPVFWSGAGHVVRDLPDMLRAAQSRHPGMRVRVLPVLSDLPGVLDAVAAAAIDLARTDIHDA</sequence>
<gene>
    <name evidence="3" type="ORF">FHW18_000569</name>
</gene>
<reference evidence="3 4" key="1">
    <citation type="submission" date="2020-07" db="EMBL/GenBank/DDBJ databases">
        <title>Genomic Encyclopedia of Type Strains, Phase IV (KMG-V): Genome sequencing to study the core and pangenomes of soil and plant-associated prokaryotes.</title>
        <authorList>
            <person name="Whitman W."/>
        </authorList>
    </citation>
    <scope>NUCLEOTIDE SEQUENCE [LARGE SCALE GENOMIC DNA]</scope>
    <source>
        <strain evidence="3 4">SAS40</strain>
    </source>
</reference>
<dbReference type="EMBL" id="JACBYR010000001">
    <property type="protein sequence ID" value="NYE81298.1"/>
    <property type="molecule type" value="Genomic_DNA"/>
</dbReference>
<evidence type="ECO:0000313" key="3">
    <source>
        <dbReference type="EMBL" id="NYE81298.1"/>
    </source>
</evidence>
<dbReference type="Pfam" id="PF01903">
    <property type="entry name" value="CbiX"/>
    <property type="match status" value="1"/>
</dbReference>
<evidence type="ECO:0000313" key="4">
    <source>
        <dbReference type="Proteomes" id="UP000542125"/>
    </source>
</evidence>
<keyword evidence="4" id="KW-1185">Reference proteome</keyword>
<organism evidence="3 4">
    <name type="scientific">Pigmentiphaga litoralis</name>
    <dbReference type="NCBI Taxonomy" id="516702"/>
    <lineage>
        <taxon>Bacteria</taxon>
        <taxon>Pseudomonadati</taxon>
        <taxon>Pseudomonadota</taxon>
        <taxon>Betaproteobacteria</taxon>
        <taxon>Burkholderiales</taxon>
        <taxon>Alcaligenaceae</taxon>
        <taxon>Pigmentiphaga</taxon>
    </lineage>
</organism>
<protein>
    <submittedName>
        <fullName evidence="3">Sirohydrochlorin cobaltochelatase</fullName>
        <ecNumber evidence="3">4.99.1.3</ecNumber>
    </submittedName>
</protein>
<dbReference type="SUPFAM" id="SSF53800">
    <property type="entry name" value="Chelatase"/>
    <property type="match status" value="1"/>
</dbReference>
<dbReference type="AlphaFoldDB" id="A0A7Y9LLP3"/>
<dbReference type="InterPro" id="IPR002762">
    <property type="entry name" value="CbiX-like"/>
</dbReference>
<dbReference type="EC" id="4.99.1.3" evidence="3"/>
<dbReference type="CDD" id="cd03416">
    <property type="entry name" value="CbiX_SirB_N"/>
    <property type="match status" value="1"/>
</dbReference>
<proteinExistence type="predicted"/>
<dbReference type="GO" id="GO:0046872">
    <property type="term" value="F:metal ion binding"/>
    <property type="evidence" value="ECO:0007669"/>
    <property type="project" value="UniProtKB-KW"/>
</dbReference>
<name>A0A7Y9LLP3_9BURK</name>
<keyword evidence="2 3" id="KW-0456">Lyase</keyword>
<dbReference type="PANTHER" id="PTHR33542:SF5">
    <property type="entry name" value="FERROCHELATASE CHE1"/>
    <property type="match status" value="1"/>
</dbReference>
<dbReference type="Proteomes" id="UP000542125">
    <property type="component" value="Unassembled WGS sequence"/>
</dbReference>
<evidence type="ECO:0000256" key="2">
    <source>
        <dbReference type="ARBA" id="ARBA00023239"/>
    </source>
</evidence>
<dbReference type="GO" id="GO:0016852">
    <property type="term" value="F:sirohydrochlorin cobaltochelatase activity"/>
    <property type="evidence" value="ECO:0007669"/>
    <property type="project" value="UniProtKB-EC"/>
</dbReference>
<evidence type="ECO:0000256" key="1">
    <source>
        <dbReference type="ARBA" id="ARBA00022723"/>
    </source>
</evidence>
<dbReference type="InterPro" id="IPR050963">
    <property type="entry name" value="Sirohydro_Cobaltochel/CbiX"/>
</dbReference>
<accession>A0A7Y9LLP3</accession>
<keyword evidence="1" id="KW-0479">Metal-binding</keyword>
<dbReference type="PANTHER" id="PTHR33542">
    <property type="entry name" value="SIROHYDROCHLORIN FERROCHELATASE, CHLOROPLASTIC"/>
    <property type="match status" value="1"/>
</dbReference>
<dbReference type="RefSeq" id="WP_257022273.1">
    <property type="nucleotide sequence ID" value="NZ_JACBYR010000001.1"/>
</dbReference>
<dbReference type="Gene3D" id="3.40.50.1400">
    <property type="match status" value="1"/>
</dbReference>